<dbReference type="AlphaFoldDB" id="A0A523UQC6"/>
<organism evidence="3 4">
    <name type="scientific">candidate division TA06 bacterium</name>
    <dbReference type="NCBI Taxonomy" id="2250710"/>
    <lineage>
        <taxon>Bacteria</taxon>
        <taxon>Bacteria division TA06</taxon>
    </lineage>
</organism>
<evidence type="ECO:0000313" key="4">
    <source>
        <dbReference type="Proteomes" id="UP000315525"/>
    </source>
</evidence>
<dbReference type="InterPro" id="IPR000225">
    <property type="entry name" value="Armadillo"/>
</dbReference>
<reference evidence="3 4" key="1">
    <citation type="submission" date="2019-03" db="EMBL/GenBank/DDBJ databases">
        <title>Metabolic potential of uncultured bacteria and archaea associated with petroleum seepage in deep-sea sediments.</title>
        <authorList>
            <person name="Dong X."/>
            <person name="Hubert C."/>
        </authorList>
    </citation>
    <scope>NUCLEOTIDE SEQUENCE [LARGE SCALE GENOMIC DNA]</scope>
    <source>
        <strain evidence="3">E44_bin18</strain>
    </source>
</reference>
<evidence type="ECO:0000256" key="1">
    <source>
        <dbReference type="ARBA" id="ARBA00045876"/>
    </source>
</evidence>
<dbReference type="Pfam" id="PF13646">
    <property type="entry name" value="HEAT_2"/>
    <property type="match status" value="2"/>
</dbReference>
<proteinExistence type="predicted"/>
<dbReference type="InterPro" id="IPR016024">
    <property type="entry name" value="ARM-type_fold"/>
</dbReference>
<name>A0A523UQC6_UNCT6</name>
<keyword evidence="2" id="KW-1133">Transmembrane helix</keyword>
<dbReference type="SMART" id="SM00567">
    <property type="entry name" value="EZ_HEAT"/>
    <property type="match status" value="3"/>
</dbReference>
<dbReference type="PANTHER" id="PTHR12697">
    <property type="entry name" value="PBS LYASE HEAT-LIKE PROTEIN"/>
    <property type="match status" value="1"/>
</dbReference>
<dbReference type="PANTHER" id="PTHR12697:SF5">
    <property type="entry name" value="DEOXYHYPUSINE HYDROXYLASE"/>
    <property type="match status" value="1"/>
</dbReference>
<evidence type="ECO:0000313" key="3">
    <source>
        <dbReference type="EMBL" id="TET44747.1"/>
    </source>
</evidence>
<dbReference type="Proteomes" id="UP000315525">
    <property type="component" value="Unassembled WGS sequence"/>
</dbReference>
<keyword evidence="2" id="KW-0812">Transmembrane</keyword>
<comment type="function">
    <text evidence="1">Catalyzes the hydroxylation of the N(6)-(4-aminobutyl)-L-lysine intermediate produced by deoxyhypusine synthase/DHPS on a critical lysine of the eukaryotic translation initiation factor 5A/eIF-5A. This is the second step of the post-translational modification of that lysine into an unusual amino acid residue named hypusine. Hypusination is unique to mature eIF-5A factor and is essential for its function.</text>
</comment>
<sequence length="400" mass="44515">MIPASWTIGSTSSIENMRTGCSIVGTIRTGRILVSKQCPISRILSQRRSRMRKCVILGMGLIVCLTSAFASNGLMEEYTHNYLALREADVDSIIKLLESPDSTVRCESVTLIAVAFYKGFPSAQRAVPILIDLLNSDDRISVRENAAGALSRSGDKSGIESLSDLLKDESLPPRLLASVLRGLRIAGVRTTQVIRIASENLRSSHPGLRNESLMILAGSQDKGDMKKLLQEYVYFHEDPDTLLKAIRSYGLTPLYRNRYDELSYLLSANLVIIARQAPEILEPLLSHSNPRFKLDAARAFGSERDQRAIPVLLDILKSGKDWAHRSRAAEILGFYRKRHLGTSEEAVIFTLKEALNDEHLEQGHGGTYRPVVCQAYQTLLMLGVHTEKPEDLKYVPRSLP</sequence>
<gene>
    <name evidence="3" type="ORF">E3J62_09415</name>
</gene>
<dbReference type="PROSITE" id="PS50077">
    <property type="entry name" value="HEAT_REPEAT"/>
    <property type="match status" value="1"/>
</dbReference>
<evidence type="ECO:0000256" key="2">
    <source>
        <dbReference type="SAM" id="Phobius"/>
    </source>
</evidence>
<comment type="caution">
    <text evidence="3">The sequence shown here is derived from an EMBL/GenBank/DDBJ whole genome shotgun (WGS) entry which is preliminary data.</text>
</comment>
<dbReference type="PROSITE" id="PS50176">
    <property type="entry name" value="ARM_REPEAT"/>
    <property type="match status" value="1"/>
</dbReference>
<keyword evidence="2" id="KW-0472">Membrane</keyword>
<dbReference type="InterPro" id="IPR021133">
    <property type="entry name" value="HEAT_type_2"/>
</dbReference>
<feature type="transmembrane region" description="Helical" evidence="2">
    <location>
        <begin position="54"/>
        <end position="75"/>
    </location>
</feature>
<dbReference type="InterPro" id="IPR004155">
    <property type="entry name" value="PBS_lyase_HEAT"/>
</dbReference>
<dbReference type="GO" id="GO:0016491">
    <property type="term" value="F:oxidoreductase activity"/>
    <property type="evidence" value="ECO:0007669"/>
    <property type="project" value="TreeGrafter"/>
</dbReference>
<protein>
    <submittedName>
        <fullName evidence="3">HEAT repeat domain-containing protein</fullName>
    </submittedName>
</protein>
<dbReference type="Gene3D" id="1.25.10.10">
    <property type="entry name" value="Leucine-rich Repeat Variant"/>
    <property type="match status" value="2"/>
</dbReference>
<dbReference type="InterPro" id="IPR011989">
    <property type="entry name" value="ARM-like"/>
</dbReference>
<dbReference type="EMBL" id="SOJN01000110">
    <property type="protein sequence ID" value="TET44747.1"/>
    <property type="molecule type" value="Genomic_DNA"/>
</dbReference>
<accession>A0A523UQC6</accession>
<dbReference type="SUPFAM" id="SSF48371">
    <property type="entry name" value="ARM repeat"/>
    <property type="match status" value="1"/>
</dbReference>